<dbReference type="AlphaFoldDB" id="A0A514BU89"/>
<dbReference type="OrthoDB" id="9798046at2"/>
<dbReference type="Pfam" id="PF05016">
    <property type="entry name" value="ParE_toxin"/>
    <property type="match status" value="1"/>
</dbReference>
<accession>A0A514BU89</accession>
<sequence>MRVRWTPDAELDRSDVMDHIATDNPHAASRMDQLFEDATARLADFPLLGHPGMVPGTRELVPHEHYRLVYEVDPGEATVWILALTHTARQWPPVDR</sequence>
<dbReference type="InterPro" id="IPR051803">
    <property type="entry name" value="TA_system_RelE-like_toxin"/>
</dbReference>
<proteinExistence type="inferred from homology"/>
<dbReference type="InterPro" id="IPR035093">
    <property type="entry name" value="RelE/ParE_toxin_dom_sf"/>
</dbReference>
<keyword evidence="2" id="KW-1277">Toxin-antitoxin system</keyword>
<dbReference type="EMBL" id="CP041242">
    <property type="protein sequence ID" value="QDH70936.1"/>
    <property type="molecule type" value="Genomic_DNA"/>
</dbReference>
<name>A0A514BU89_9GAMM</name>
<dbReference type="RefSeq" id="WP_141624268.1">
    <property type="nucleotide sequence ID" value="NZ_CP041242.1"/>
</dbReference>
<protein>
    <submittedName>
        <fullName evidence="3">Type II toxin-antitoxin system RelE/ParE family toxin</fullName>
    </submittedName>
</protein>
<dbReference type="PANTHER" id="PTHR33755:SF6">
    <property type="entry name" value="PLASMID STABILIZATION SYSTEM PROTEIN"/>
    <property type="match status" value="1"/>
</dbReference>
<organism evidence="3 4">
    <name type="scientific">Marilutibacter alkalisoli</name>
    <dbReference type="NCBI Taxonomy" id="2591633"/>
    <lineage>
        <taxon>Bacteria</taxon>
        <taxon>Pseudomonadati</taxon>
        <taxon>Pseudomonadota</taxon>
        <taxon>Gammaproteobacteria</taxon>
        <taxon>Lysobacterales</taxon>
        <taxon>Lysobacteraceae</taxon>
        <taxon>Marilutibacter</taxon>
    </lineage>
</organism>
<gene>
    <name evidence="3" type="ORF">FKV23_13225</name>
</gene>
<evidence type="ECO:0000313" key="3">
    <source>
        <dbReference type="EMBL" id="QDH70936.1"/>
    </source>
</evidence>
<dbReference type="PANTHER" id="PTHR33755">
    <property type="entry name" value="TOXIN PARE1-RELATED"/>
    <property type="match status" value="1"/>
</dbReference>
<evidence type="ECO:0000256" key="2">
    <source>
        <dbReference type="ARBA" id="ARBA00022649"/>
    </source>
</evidence>
<dbReference type="Proteomes" id="UP000317199">
    <property type="component" value="Chromosome"/>
</dbReference>
<dbReference type="KEGG" id="lyj:FKV23_13225"/>
<dbReference type="Gene3D" id="3.30.2310.20">
    <property type="entry name" value="RelE-like"/>
    <property type="match status" value="1"/>
</dbReference>
<reference evidence="3 4" key="1">
    <citation type="submission" date="2019-06" db="EMBL/GenBank/DDBJ databases">
        <title>Lysobacter alkalisoli sp. nov. isolated from saline-alkali soil.</title>
        <authorList>
            <person name="Sun J.-Q."/>
            <person name="Xu L."/>
        </authorList>
    </citation>
    <scope>NUCLEOTIDE SEQUENCE [LARGE SCALE GENOMIC DNA]</scope>
    <source>
        <strain evidence="3 4">SJ-36</strain>
    </source>
</reference>
<comment type="similarity">
    <text evidence="1">Belongs to the RelE toxin family.</text>
</comment>
<evidence type="ECO:0000256" key="1">
    <source>
        <dbReference type="ARBA" id="ARBA00006226"/>
    </source>
</evidence>
<dbReference type="InterPro" id="IPR007712">
    <property type="entry name" value="RelE/ParE_toxin"/>
</dbReference>
<keyword evidence="4" id="KW-1185">Reference proteome</keyword>
<dbReference type="NCBIfam" id="TIGR02385">
    <property type="entry name" value="RelE_StbE"/>
    <property type="match status" value="1"/>
</dbReference>
<evidence type="ECO:0000313" key="4">
    <source>
        <dbReference type="Proteomes" id="UP000317199"/>
    </source>
</evidence>